<reference evidence="1 2" key="1">
    <citation type="submission" date="2019-04" db="EMBL/GenBank/DDBJ databases">
        <authorList>
            <person name="Li Y."/>
            <person name="Wang J."/>
        </authorList>
    </citation>
    <scope>NUCLEOTIDE SEQUENCE [LARGE SCALE GENOMIC DNA]</scope>
    <source>
        <strain evidence="1 2">DSM 14668</strain>
    </source>
</reference>
<comment type="caution">
    <text evidence="1">The sequence shown here is derived from an EMBL/GenBank/DDBJ whole genome shotgun (WGS) entry which is preliminary data.</text>
</comment>
<dbReference type="RefSeq" id="WP_136934233.1">
    <property type="nucleotide sequence ID" value="NZ_SSMQ01000061.1"/>
</dbReference>
<dbReference type="EMBL" id="SSMQ01000061">
    <property type="protein sequence ID" value="TKC98990.1"/>
    <property type="molecule type" value="Genomic_DNA"/>
</dbReference>
<gene>
    <name evidence="1" type="ORF">E8A74_39195</name>
</gene>
<dbReference type="PROSITE" id="PS51257">
    <property type="entry name" value="PROKAR_LIPOPROTEIN"/>
    <property type="match status" value="1"/>
</dbReference>
<dbReference type="Proteomes" id="UP000309215">
    <property type="component" value="Unassembled WGS sequence"/>
</dbReference>
<keyword evidence="2" id="KW-1185">Reference proteome</keyword>
<dbReference type="AlphaFoldDB" id="A0A4V5PM29"/>
<organism evidence="1 2">
    <name type="scientific">Polyangium fumosum</name>
    <dbReference type="NCBI Taxonomy" id="889272"/>
    <lineage>
        <taxon>Bacteria</taxon>
        <taxon>Pseudomonadati</taxon>
        <taxon>Myxococcota</taxon>
        <taxon>Polyangia</taxon>
        <taxon>Polyangiales</taxon>
        <taxon>Polyangiaceae</taxon>
        <taxon>Polyangium</taxon>
    </lineage>
</organism>
<name>A0A4V5PM29_9BACT</name>
<proteinExistence type="predicted"/>
<sequence>MRSFLGATSICLLGALGCSGGGETPKPPFFDVTGTIVDLHLTEGGDVMNVRDPGQFEIAALVPGEDGAPRELLAEVAEDGTFRIRDLPEGPYDLRFTELYGTGTRPPRFIMGAPRTIDLGRIFVGRPEAESIATANTTELALTFDGLSPWGEGASIEVFSLGAGTIGTLPAADGMQPALGATQVTDFRVATSELVVPNLVAGDAGDLAYFTQMVGTSGPGAPYRSVRKAFGPATFTLADGATTPVEGTFVDATSKKLAVSIDDAAFQALAASVHPEATIAGKDVRIGVEPGGADRTSVSPTPDLLLFSGLPAVQPPAELVYGNPFPEGWAEVAAVQVSYAVTHVMPTGVPKTTAVAIGRTGPVSSFSGAVAPPLGPPLDIRVNDQPAYGELLGIGKTPTVTWSAPSLGKAAAYVITLRRLDPGGQLTRTMASFSTNEPELRIPDGLLDVGYYYYLRIGVRDEFDSTAPLQAQSSRAYAEAITGVLSP</sequence>
<accession>A0A4V5PM29</accession>
<dbReference type="OrthoDB" id="5379943at2"/>
<evidence type="ECO:0000313" key="2">
    <source>
        <dbReference type="Proteomes" id="UP000309215"/>
    </source>
</evidence>
<evidence type="ECO:0000313" key="1">
    <source>
        <dbReference type="EMBL" id="TKC98990.1"/>
    </source>
</evidence>
<protein>
    <submittedName>
        <fullName evidence="1">Uncharacterized protein</fullName>
    </submittedName>
</protein>